<accession>A0A0F9J390</accession>
<proteinExistence type="predicted"/>
<evidence type="ECO:0000313" key="2">
    <source>
        <dbReference type="EMBL" id="KKL93637.1"/>
    </source>
</evidence>
<name>A0A0F9J390_9ZZZZ</name>
<reference evidence="2" key="1">
    <citation type="journal article" date="2015" name="Nature">
        <title>Complex archaea that bridge the gap between prokaryotes and eukaryotes.</title>
        <authorList>
            <person name="Spang A."/>
            <person name="Saw J.H."/>
            <person name="Jorgensen S.L."/>
            <person name="Zaremba-Niedzwiedzka K."/>
            <person name="Martijn J."/>
            <person name="Lind A.E."/>
            <person name="van Eijk R."/>
            <person name="Schleper C."/>
            <person name="Guy L."/>
            <person name="Ettema T.J."/>
        </authorList>
    </citation>
    <scope>NUCLEOTIDE SEQUENCE</scope>
</reference>
<comment type="caution">
    <text evidence="2">The sequence shown here is derived from an EMBL/GenBank/DDBJ whole genome shotgun (WGS) entry which is preliminary data.</text>
</comment>
<gene>
    <name evidence="2" type="ORF">LCGC14_1872690</name>
</gene>
<protein>
    <submittedName>
        <fullName evidence="2">Uncharacterized protein</fullName>
    </submittedName>
</protein>
<feature type="transmembrane region" description="Helical" evidence="1">
    <location>
        <begin position="46"/>
        <end position="65"/>
    </location>
</feature>
<keyword evidence="1" id="KW-0472">Membrane</keyword>
<dbReference type="AlphaFoldDB" id="A0A0F9J390"/>
<organism evidence="2">
    <name type="scientific">marine sediment metagenome</name>
    <dbReference type="NCBI Taxonomy" id="412755"/>
    <lineage>
        <taxon>unclassified sequences</taxon>
        <taxon>metagenomes</taxon>
        <taxon>ecological metagenomes</taxon>
    </lineage>
</organism>
<keyword evidence="1" id="KW-0812">Transmembrane</keyword>
<sequence length="98" mass="12099">MRFQANLKLRYRVLDYLTITSFVWGMYLLWLIPFQLVWVGMPWDMFLTWLFWGTLLEYLFSYPIVKASVRWCPKITLYWQKKSDKHDKKGKRIERKGN</sequence>
<feature type="transmembrane region" description="Helical" evidence="1">
    <location>
        <begin position="12"/>
        <end position="34"/>
    </location>
</feature>
<dbReference type="EMBL" id="LAZR01019133">
    <property type="protein sequence ID" value="KKL93637.1"/>
    <property type="molecule type" value="Genomic_DNA"/>
</dbReference>
<keyword evidence="1" id="KW-1133">Transmembrane helix</keyword>
<evidence type="ECO:0000256" key="1">
    <source>
        <dbReference type="SAM" id="Phobius"/>
    </source>
</evidence>